<keyword evidence="1" id="KW-0175">Coiled coil</keyword>
<feature type="coiled-coil region" evidence="1">
    <location>
        <begin position="88"/>
        <end position="150"/>
    </location>
</feature>
<protein>
    <submittedName>
        <fullName evidence="2">Uncharacterized protein</fullName>
    </submittedName>
</protein>
<keyword evidence="3" id="KW-1185">Reference proteome</keyword>
<reference evidence="2" key="1">
    <citation type="submission" date="2023-07" db="EMBL/GenBank/DDBJ databases">
        <authorList>
            <consortium name="AG Swart"/>
            <person name="Singh M."/>
            <person name="Singh A."/>
            <person name="Seah K."/>
            <person name="Emmerich C."/>
        </authorList>
    </citation>
    <scope>NUCLEOTIDE SEQUENCE</scope>
    <source>
        <strain evidence="2">DP1</strain>
    </source>
</reference>
<gene>
    <name evidence="2" type="ORF">ECRASSUSDP1_LOCUS10410</name>
</gene>
<evidence type="ECO:0000313" key="2">
    <source>
        <dbReference type="EMBL" id="CAI2369112.1"/>
    </source>
</evidence>
<accession>A0AAD1ULP1</accession>
<evidence type="ECO:0000313" key="3">
    <source>
        <dbReference type="Proteomes" id="UP001295684"/>
    </source>
</evidence>
<name>A0AAD1ULP1_EUPCR</name>
<dbReference type="Proteomes" id="UP001295684">
    <property type="component" value="Unassembled WGS sequence"/>
</dbReference>
<comment type="caution">
    <text evidence="2">The sequence shown here is derived from an EMBL/GenBank/DDBJ whole genome shotgun (WGS) entry which is preliminary data.</text>
</comment>
<dbReference type="EMBL" id="CAMPGE010010264">
    <property type="protein sequence ID" value="CAI2369112.1"/>
    <property type="molecule type" value="Genomic_DNA"/>
</dbReference>
<evidence type="ECO:0000256" key="1">
    <source>
        <dbReference type="SAM" id="Coils"/>
    </source>
</evidence>
<dbReference type="AlphaFoldDB" id="A0AAD1ULP1"/>
<sequence length="386" mass="44930">MGKNQSKPKASTRNKNISKQAMLVLKMQAEYEKLRSQMTCQRIALEMYSKAQNNNFKTRISQIYKEAVSLKIQLYALNPEESWIKDTYNMCKQKYEDLEGELRDHLKQANKMVQAAEEQKATIVESSDQNNDEKSTIARFEENLQQQSDDIDSQVYFSLLEKLCKEAFKAHYKCYLCLDLSLRENAKFLKSMKSLPYPDVVVERITVLNVNSKNLPTLKTFLLNSSLRRLERLDLYFSNDKCLNKRKCLRDILNVSYKVNSKVYFYHTKMSRSSLMKLLSACRNKEELLFSYCYISMLKVPNFGHSLDGSKIKTLRLENSTINGSPITRENMNGFTKLVEGLSKSQDFRETFKHFKGLPLFNGCKEVKEILIEHGFHQTCDTSDKK</sequence>
<proteinExistence type="predicted"/>
<organism evidence="2 3">
    <name type="scientific">Euplotes crassus</name>
    <dbReference type="NCBI Taxonomy" id="5936"/>
    <lineage>
        <taxon>Eukaryota</taxon>
        <taxon>Sar</taxon>
        <taxon>Alveolata</taxon>
        <taxon>Ciliophora</taxon>
        <taxon>Intramacronucleata</taxon>
        <taxon>Spirotrichea</taxon>
        <taxon>Hypotrichia</taxon>
        <taxon>Euplotida</taxon>
        <taxon>Euplotidae</taxon>
        <taxon>Moneuplotes</taxon>
    </lineage>
</organism>